<dbReference type="RefSeq" id="XP_009851552.1">
    <property type="nucleotide sequence ID" value="XM_009853250.1"/>
</dbReference>
<dbReference type="KEGG" id="nte:NEUTE1DRAFT43780"/>
<dbReference type="AlphaFoldDB" id="F8MPD4"/>
<dbReference type="GeneID" id="20827904"/>
<evidence type="ECO:0000313" key="1">
    <source>
        <dbReference type="EMBL" id="EGO56299.1"/>
    </source>
</evidence>
<reference evidence="2" key="1">
    <citation type="journal article" date="2011" name="Genetics">
        <title>Massive changes in genome architecture accompany the transition to self-fertility in the filamentous fungus Neurospora tetrasperma.</title>
        <authorList>
            <person name="Ellison C.E."/>
            <person name="Stajich J.E."/>
            <person name="Jacobson D.J."/>
            <person name="Natvig D.O."/>
            <person name="Lapidus A."/>
            <person name="Foster B."/>
            <person name="Aerts A."/>
            <person name="Riley R."/>
            <person name="Lindquist E.A."/>
            <person name="Grigoriev I.V."/>
            <person name="Taylor J.W."/>
        </authorList>
    </citation>
    <scope>NUCLEOTIDE SEQUENCE [LARGE SCALE GENOMIC DNA]</scope>
    <source>
        <strain evidence="2">FGSC 2508 / P0657</strain>
    </source>
</reference>
<proteinExistence type="predicted"/>
<sequence>MVVFGRRWCCSQEEPSEAFHPEWRYAADWVQTHRPEDGAEMALCHLHPELVHLL</sequence>
<name>F8MPD4_NEUT8</name>
<gene>
    <name evidence="1" type="ORF">NEUTE1DRAFT_43780</name>
</gene>
<dbReference type="EMBL" id="GL891305">
    <property type="protein sequence ID" value="EGO56299.1"/>
    <property type="molecule type" value="Genomic_DNA"/>
</dbReference>
<evidence type="ECO:0000313" key="2">
    <source>
        <dbReference type="Proteomes" id="UP000008065"/>
    </source>
</evidence>
<dbReference type="VEuPathDB" id="FungiDB:NEUTE1DRAFT_43780"/>
<dbReference type="HOGENOM" id="CLU_3050884_0_0_1"/>
<keyword evidence="2" id="KW-1185">Reference proteome</keyword>
<accession>F8MPD4</accession>
<organism evidence="1 2">
    <name type="scientific">Neurospora tetrasperma (strain FGSC 2508 / ATCC MYA-4615 / P0657)</name>
    <dbReference type="NCBI Taxonomy" id="510951"/>
    <lineage>
        <taxon>Eukaryota</taxon>
        <taxon>Fungi</taxon>
        <taxon>Dikarya</taxon>
        <taxon>Ascomycota</taxon>
        <taxon>Pezizomycotina</taxon>
        <taxon>Sordariomycetes</taxon>
        <taxon>Sordariomycetidae</taxon>
        <taxon>Sordariales</taxon>
        <taxon>Sordariaceae</taxon>
        <taxon>Neurospora</taxon>
    </lineage>
</organism>
<protein>
    <submittedName>
        <fullName evidence="1">Uncharacterized protein</fullName>
    </submittedName>
</protein>
<dbReference type="Proteomes" id="UP000008065">
    <property type="component" value="Unassembled WGS sequence"/>
</dbReference>